<dbReference type="AlphaFoldDB" id="A0AAW2EQD3"/>
<dbReference type="EMBL" id="JADYXP020000020">
    <property type="protein sequence ID" value="KAL0104235.1"/>
    <property type="molecule type" value="Genomic_DNA"/>
</dbReference>
<accession>A0AAW2EQD3</accession>
<reference evidence="1 2" key="1">
    <citation type="submission" date="2023-03" db="EMBL/GenBank/DDBJ databases">
        <title>High recombination rates correlate with genetic variation in Cardiocondyla obscurior ants.</title>
        <authorList>
            <person name="Errbii M."/>
        </authorList>
    </citation>
    <scope>NUCLEOTIDE SEQUENCE [LARGE SCALE GENOMIC DNA]</scope>
    <source>
        <strain evidence="1">Alpha-2009</strain>
        <tissue evidence="1">Whole body</tissue>
    </source>
</reference>
<name>A0AAW2EQD3_9HYME</name>
<comment type="caution">
    <text evidence="1">The sequence shown here is derived from an EMBL/GenBank/DDBJ whole genome shotgun (WGS) entry which is preliminary data.</text>
</comment>
<sequence>MRFHVFRFSFHHRKAIVCHSRIVEDEANKTVDSAASPCFEIVSPTTSSSCEYQARSLILLPPPSIAFAADSGKDSAIENIIRRETNPVRSPFKEIATRDENSAATSTEAGVVGIARESVARRLIKFTEPQIPAPGRWWILAGARAAGGGSPFSSLPRTRVPPREFARSDITRRISRKYEYRCRVAARGAFPKRRFRTSARDVYLSGTNDYREKRKNSTALVLALQFFFYGKRNSFQDAAQC</sequence>
<dbReference type="Proteomes" id="UP001430953">
    <property type="component" value="Unassembled WGS sequence"/>
</dbReference>
<evidence type="ECO:0000313" key="1">
    <source>
        <dbReference type="EMBL" id="KAL0104235.1"/>
    </source>
</evidence>
<protein>
    <submittedName>
        <fullName evidence="1">Uncharacterized protein</fullName>
    </submittedName>
</protein>
<gene>
    <name evidence="1" type="ORF">PUN28_017153</name>
</gene>
<keyword evidence="2" id="KW-1185">Reference proteome</keyword>
<proteinExistence type="predicted"/>
<organism evidence="1 2">
    <name type="scientific">Cardiocondyla obscurior</name>
    <dbReference type="NCBI Taxonomy" id="286306"/>
    <lineage>
        <taxon>Eukaryota</taxon>
        <taxon>Metazoa</taxon>
        <taxon>Ecdysozoa</taxon>
        <taxon>Arthropoda</taxon>
        <taxon>Hexapoda</taxon>
        <taxon>Insecta</taxon>
        <taxon>Pterygota</taxon>
        <taxon>Neoptera</taxon>
        <taxon>Endopterygota</taxon>
        <taxon>Hymenoptera</taxon>
        <taxon>Apocrita</taxon>
        <taxon>Aculeata</taxon>
        <taxon>Formicoidea</taxon>
        <taxon>Formicidae</taxon>
        <taxon>Myrmicinae</taxon>
        <taxon>Cardiocondyla</taxon>
    </lineage>
</organism>
<evidence type="ECO:0000313" key="2">
    <source>
        <dbReference type="Proteomes" id="UP001430953"/>
    </source>
</evidence>